<keyword evidence="3" id="KW-1185">Reference proteome</keyword>
<feature type="domain" description="KRAB" evidence="1">
    <location>
        <begin position="8"/>
        <end position="57"/>
    </location>
</feature>
<evidence type="ECO:0000313" key="3">
    <source>
        <dbReference type="Proteomes" id="UP000694421"/>
    </source>
</evidence>
<dbReference type="InterPro" id="IPR050169">
    <property type="entry name" value="Krueppel_C2H2_ZnF"/>
</dbReference>
<dbReference type="Pfam" id="PF01352">
    <property type="entry name" value="KRAB"/>
    <property type="match status" value="1"/>
</dbReference>
<dbReference type="SMART" id="SM00349">
    <property type="entry name" value="KRAB"/>
    <property type="match status" value="1"/>
</dbReference>
<dbReference type="GeneTree" id="ENSGT00960000189363"/>
<dbReference type="AlphaFoldDB" id="A0A8D0BAI1"/>
<dbReference type="CDD" id="cd07765">
    <property type="entry name" value="KRAB_A-box"/>
    <property type="match status" value="1"/>
</dbReference>
<dbReference type="PANTHER" id="PTHR23232:SF142">
    <property type="entry name" value="GASTRULA ZINC FINGER PROTEIN XLCGF57.1-LIKE-RELATED"/>
    <property type="match status" value="1"/>
</dbReference>
<dbReference type="Ensembl" id="ENSSMRT00000005392.1">
    <property type="protein sequence ID" value="ENSSMRP00000004572.1"/>
    <property type="gene ID" value="ENSSMRG00000003763.1"/>
</dbReference>
<proteinExistence type="predicted"/>
<accession>A0A8D0BAI1</accession>
<dbReference type="Proteomes" id="UP000694421">
    <property type="component" value="Unplaced"/>
</dbReference>
<dbReference type="InterPro" id="IPR001909">
    <property type="entry name" value="KRAB"/>
</dbReference>
<dbReference type="PROSITE" id="PS50805">
    <property type="entry name" value="KRAB"/>
    <property type="match status" value="1"/>
</dbReference>
<dbReference type="Gene3D" id="6.10.140.140">
    <property type="match status" value="1"/>
</dbReference>
<name>A0A8D0BAI1_SALMN</name>
<dbReference type="InterPro" id="IPR036051">
    <property type="entry name" value="KRAB_dom_sf"/>
</dbReference>
<dbReference type="SUPFAM" id="SSF109640">
    <property type="entry name" value="KRAB domain (Kruppel-associated box)"/>
    <property type="match status" value="1"/>
</dbReference>
<reference evidence="2" key="1">
    <citation type="submission" date="2025-08" db="UniProtKB">
        <authorList>
            <consortium name="Ensembl"/>
        </authorList>
    </citation>
    <scope>IDENTIFICATION</scope>
</reference>
<evidence type="ECO:0000313" key="2">
    <source>
        <dbReference type="Ensembl" id="ENSSMRP00000004572.1"/>
    </source>
</evidence>
<organism evidence="2 3">
    <name type="scientific">Salvator merianae</name>
    <name type="common">Argentine black and white tegu</name>
    <name type="synonym">Tupinambis merianae</name>
    <dbReference type="NCBI Taxonomy" id="96440"/>
    <lineage>
        <taxon>Eukaryota</taxon>
        <taxon>Metazoa</taxon>
        <taxon>Chordata</taxon>
        <taxon>Craniata</taxon>
        <taxon>Vertebrata</taxon>
        <taxon>Euteleostomi</taxon>
        <taxon>Lepidosauria</taxon>
        <taxon>Squamata</taxon>
        <taxon>Bifurcata</taxon>
        <taxon>Unidentata</taxon>
        <taxon>Episquamata</taxon>
        <taxon>Laterata</taxon>
        <taxon>Teiioidea</taxon>
        <taxon>Teiidae</taxon>
        <taxon>Salvator</taxon>
    </lineage>
</organism>
<reference evidence="2" key="2">
    <citation type="submission" date="2025-09" db="UniProtKB">
        <authorList>
            <consortium name="Ensembl"/>
        </authorList>
    </citation>
    <scope>IDENTIFICATION</scope>
</reference>
<protein>
    <recommendedName>
        <fullName evidence="1">KRAB domain-containing protein</fullName>
    </recommendedName>
</protein>
<dbReference type="GO" id="GO:0006355">
    <property type="term" value="P:regulation of DNA-templated transcription"/>
    <property type="evidence" value="ECO:0007669"/>
    <property type="project" value="InterPro"/>
</dbReference>
<evidence type="ECO:0000259" key="1">
    <source>
        <dbReference type="PROSITE" id="PS50805"/>
    </source>
</evidence>
<sequence>MDLDTEFRCFQEVAIDFTPTEWALLDPSQRKLFREVMLENYANVTFLGRESVLLIHC</sequence>
<dbReference type="OMA" id="WTHLEPA"/>
<dbReference type="PANTHER" id="PTHR23232">
    <property type="entry name" value="KRAB DOMAIN C2H2 ZINC FINGER"/>
    <property type="match status" value="1"/>
</dbReference>